<dbReference type="PANTHER" id="PTHR30435:SF19">
    <property type="entry name" value="FLAGELLAR BASAL-BODY ROD PROTEIN FLGG"/>
    <property type="match status" value="1"/>
</dbReference>
<evidence type="ECO:0000256" key="2">
    <source>
        <dbReference type="ARBA" id="ARBA00009677"/>
    </source>
</evidence>
<dbReference type="SUPFAM" id="SSF117143">
    <property type="entry name" value="Flagellar hook protein flgE"/>
    <property type="match status" value="1"/>
</dbReference>
<dbReference type="PANTHER" id="PTHR30435">
    <property type="entry name" value="FLAGELLAR PROTEIN"/>
    <property type="match status" value="1"/>
</dbReference>
<proteinExistence type="inferred from homology"/>
<keyword evidence="3 4" id="KW-0975">Bacterial flagellum</keyword>
<dbReference type="EMBL" id="CP001087">
    <property type="protein sequence ID" value="ACN16761.1"/>
    <property type="molecule type" value="Genomic_DNA"/>
</dbReference>
<evidence type="ECO:0000259" key="5">
    <source>
        <dbReference type="Pfam" id="PF00460"/>
    </source>
</evidence>
<sequence length="226" mass="24512">MILEMTRPVQGGLRQERKLEVTSNHLANVDTAGFKKDVVSFDSMFKAALNTDLTQAGVKHTGNPLDLALSDEGFFKVETPSGVRYTRNGVFSLNADNVLVDQNGDAVLGQNGPITITAGTVEINGTGEIRGDGAVIDQLDIVTFDTLDLLQKEGANNFVFTGDTNLEVAPANVGVVQGSLELSSVKAVEEMVNMIDHHRMYETFQKMMMTFDEVDDKAINSLGKLQ</sequence>
<dbReference type="Pfam" id="PF06429">
    <property type="entry name" value="Flg_bbr_C"/>
    <property type="match status" value="1"/>
</dbReference>
<feature type="domain" description="Flagellar basal-body/hook protein C-terminal" evidence="6">
    <location>
        <begin position="177"/>
        <end position="220"/>
    </location>
</feature>
<comment type="similarity">
    <text evidence="2 4">Belongs to the flagella basal body rod proteins family.</text>
</comment>
<organism evidence="8 9">
    <name type="scientific">Desulforapulum autotrophicum (strain ATCC 43914 / DSM 3382 / VKM B-1955 / HRM2)</name>
    <name type="common">Desulfobacterium autotrophicum</name>
    <dbReference type="NCBI Taxonomy" id="177437"/>
    <lineage>
        <taxon>Bacteria</taxon>
        <taxon>Pseudomonadati</taxon>
        <taxon>Thermodesulfobacteriota</taxon>
        <taxon>Desulfobacteria</taxon>
        <taxon>Desulfobacterales</taxon>
        <taxon>Desulfobacteraceae</taxon>
        <taxon>Desulforapulum</taxon>
    </lineage>
</organism>
<dbReference type="RefSeq" id="WP_015905507.1">
    <property type="nucleotide sequence ID" value="NC_012108.1"/>
</dbReference>
<accession>C0QA43</accession>
<dbReference type="STRING" id="177437.HRM2_37030"/>
<evidence type="ECO:0000313" key="9">
    <source>
        <dbReference type="Proteomes" id="UP000000442"/>
    </source>
</evidence>
<feature type="domain" description="Flagellar hook protein FlgE/F/G-like D1" evidence="7">
    <location>
        <begin position="70"/>
        <end position="129"/>
    </location>
</feature>
<dbReference type="KEGG" id="dat:HRM2_37030"/>
<reference evidence="8 9" key="1">
    <citation type="journal article" date="2009" name="Environ. Microbiol.">
        <title>Genome sequence of Desulfobacterium autotrophicum HRM2, a marine sulfate reducer oxidizing organic carbon completely to carbon dioxide.</title>
        <authorList>
            <person name="Strittmatter A.W."/>
            <person name="Liesegang H."/>
            <person name="Rabus R."/>
            <person name="Decker I."/>
            <person name="Amann J."/>
            <person name="Andres S."/>
            <person name="Henne A."/>
            <person name="Fricke W.F."/>
            <person name="Martinez-Arias R."/>
            <person name="Bartels D."/>
            <person name="Goesmann A."/>
            <person name="Krause L."/>
            <person name="Puehler A."/>
            <person name="Klenk H.P."/>
            <person name="Richter M."/>
            <person name="Schuler M."/>
            <person name="Gloeckner F.O."/>
            <person name="Meyerdierks A."/>
            <person name="Gottschalk G."/>
            <person name="Amann R."/>
        </authorList>
    </citation>
    <scope>NUCLEOTIDE SEQUENCE [LARGE SCALE GENOMIC DNA]</scope>
    <source>
        <strain evidence="9">ATCC 43914 / DSM 3382 / HRM2</strain>
    </source>
</reference>
<dbReference type="GO" id="GO:0009425">
    <property type="term" value="C:bacterial-type flagellum basal body"/>
    <property type="evidence" value="ECO:0007669"/>
    <property type="project" value="UniProtKB-SubCell"/>
</dbReference>
<evidence type="ECO:0000259" key="7">
    <source>
        <dbReference type="Pfam" id="PF22692"/>
    </source>
</evidence>
<name>C0QA43_DESAH</name>
<feature type="domain" description="Flagellar basal body rod protein N-terminal" evidence="5">
    <location>
        <begin position="14"/>
        <end position="35"/>
    </location>
</feature>
<dbReference type="HOGENOM" id="CLU_013687_0_0_7"/>
<keyword evidence="9" id="KW-1185">Reference proteome</keyword>
<dbReference type="InterPro" id="IPR020013">
    <property type="entry name" value="Flagellar_FlgE/F/G"/>
</dbReference>
<dbReference type="Proteomes" id="UP000000442">
    <property type="component" value="Chromosome"/>
</dbReference>
<dbReference type="eggNOG" id="COG4786">
    <property type="taxonomic scope" value="Bacteria"/>
</dbReference>
<evidence type="ECO:0000256" key="1">
    <source>
        <dbReference type="ARBA" id="ARBA00004117"/>
    </source>
</evidence>
<dbReference type="GO" id="GO:0071978">
    <property type="term" value="P:bacterial-type flagellum-dependent swarming motility"/>
    <property type="evidence" value="ECO:0007669"/>
    <property type="project" value="TreeGrafter"/>
</dbReference>
<comment type="subcellular location">
    <subcellularLocation>
        <location evidence="1 4">Bacterial flagellum basal body</location>
    </subcellularLocation>
</comment>
<protein>
    <submittedName>
        <fullName evidence="8">FlgF</fullName>
    </submittedName>
</protein>
<evidence type="ECO:0000256" key="4">
    <source>
        <dbReference type="RuleBase" id="RU362116"/>
    </source>
</evidence>
<evidence type="ECO:0000313" key="8">
    <source>
        <dbReference type="EMBL" id="ACN16761.1"/>
    </source>
</evidence>
<dbReference type="Pfam" id="PF22692">
    <property type="entry name" value="LlgE_F_G_D1"/>
    <property type="match status" value="1"/>
</dbReference>
<dbReference type="InterPro" id="IPR053967">
    <property type="entry name" value="LlgE_F_G-like_D1"/>
</dbReference>
<dbReference type="InterPro" id="IPR037925">
    <property type="entry name" value="FlgE/F/G-like"/>
</dbReference>
<gene>
    <name evidence="8" type="primary">flgF</name>
    <name evidence="8" type="ordered locus">HRM2_37030</name>
</gene>
<dbReference type="InterPro" id="IPR001444">
    <property type="entry name" value="Flag_bb_rod_N"/>
</dbReference>
<dbReference type="AlphaFoldDB" id="C0QA43"/>
<dbReference type="InterPro" id="IPR010930">
    <property type="entry name" value="Flg_bb/hook_C_dom"/>
</dbReference>
<evidence type="ECO:0000259" key="6">
    <source>
        <dbReference type="Pfam" id="PF06429"/>
    </source>
</evidence>
<evidence type="ECO:0000256" key="3">
    <source>
        <dbReference type="ARBA" id="ARBA00023143"/>
    </source>
</evidence>
<dbReference type="NCBIfam" id="TIGR03506">
    <property type="entry name" value="FlgEFG_subfam"/>
    <property type="match status" value="1"/>
</dbReference>
<dbReference type="Pfam" id="PF00460">
    <property type="entry name" value="Flg_bb_rod"/>
    <property type="match status" value="1"/>
</dbReference>
<dbReference type="OrthoDB" id="9804559at2"/>